<sequence length="129" mass="15243">MESNINDQHEMYFLSFTRTRRVNQTVSNELRLLIIAALNHRKNFQKFKLYLIDGRIEKLPKGGNHRAKLTDEQKESLCGILEEDCSRTIQRICYLLFERHNIQIGRSIATIGFRLSVYIKNPLDNYRKA</sequence>
<proteinExistence type="predicted"/>
<dbReference type="EMBL" id="JWZT01003122">
    <property type="protein sequence ID" value="KII67707.1"/>
    <property type="molecule type" value="Genomic_DNA"/>
</dbReference>
<accession>A0A0C2N1E6</accession>
<keyword evidence="2" id="KW-1185">Reference proteome</keyword>
<comment type="caution">
    <text evidence="1">The sequence shown here is derived from an EMBL/GenBank/DDBJ whole genome shotgun (WGS) entry which is preliminary data.</text>
</comment>
<name>A0A0C2N1E6_THEKT</name>
<protein>
    <submittedName>
        <fullName evidence="1">Uncharacterized protein</fullName>
    </submittedName>
</protein>
<evidence type="ECO:0000313" key="1">
    <source>
        <dbReference type="EMBL" id="KII67707.1"/>
    </source>
</evidence>
<evidence type="ECO:0000313" key="2">
    <source>
        <dbReference type="Proteomes" id="UP000031668"/>
    </source>
</evidence>
<reference evidence="1 2" key="1">
    <citation type="journal article" date="2014" name="Genome Biol. Evol.">
        <title>The genome of the myxosporean Thelohanellus kitauei shows adaptations to nutrient acquisition within its fish host.</title>
        <authorList>
            <person name="Yang Y."/>
            <person name="Xiong J."/>
            <person name="Zhou Z."/>
            <person name="Huo F."/>
            <person name="Miao W."/>
            <person name="Ran C."/>
            <person name="Liu Y."/>
            <person name="Zhang J."/>
            <person name="Feng J."/>
            <person name="Wang M."/>
            <person name="Wang M."/>
            <person name="Wang L."/>
            <person name="Yao B."/>
        </authorList>
    </citation>
    <scope>NUCLEOTIDE SEQUENCE [LARGE SCALE GENOMIC DNA]</scope>
    <source>
        <strain evidence="1">Wuqing</strain>
    </source>
</reference>
<organism evidence="1 2">
    <name type="scientific">Thelohanellus kitauei</name>
    <name type="common">Myxosporean</name>
    <dbReference type="NCBI Taxonomy" id="669202"/>
    <lineage>
        <taxon>Eukaryota</taxon>
        <taxon>Metazoa</taxon>
        <taxon>Cnidaria</taxon>
        <taxon>Myxozoa</taxon>
        <taxon>Myxosporea</taxon>
        <taxon>Bivalvulida</taxon>
        <taxon>Platysporina</taxon>
        <taxon>Myxobolidae</taxon>
        <taxon>Thelohanellus</taxon>
    </lineage>
</organism>
<dbReference type="Proteomes" id="UP000031668">
    <property type="component" value="Unassembled WGS sequence"/>
</dbReference>
<dbReference type="AlphaFoldDB" id="A0A0C2N1E6"/>
<gene>
    <name evidence="1" type="ORF">RF11_07334</name>
</gene>
<dbReference type="InterPro" id="IPR009057">
    <property type="entry name" value="Homeodomain-like_sf"/>
</dbReference>
<dbReference type="SUPFAM" id="SSF46689">
    <property type="entry name" value="Homeodomain-like"/>
    <property type="match status" value="1"/>
</dbReference>